<dbReference type="EMBL" id="BSEV01000010">
    <property type="protein sequence ID" value="GLK11226.1"/>
    <property type="molecule type" value="Genomic_DNA"/>
</dbReference>
<dbReference type="InterPro" id="IPR053206">
    <property type="entry name" value="Dimeric_xanthone_biosynth"/>
</dbReference>
<evidence type="ECO:0000259" key="2">
    <source>
        <dbReference type="Pfam" id="PF01814"/>
    </source>
</evidence>
<evidence type="ECO:0000256" key="1">
    <source>
        <dbReference type="SAM" id="MobiDB-lite"/>
    </source>
</evidence>
<reference evidence="3" key="1">
    <citation type="journal article" date="2014" name="Int. J. Syst. Evol. Microbiol.">
        <title>Complete genome sequence of Corynebacterium casei LMG S-19264T (=DSM 44701T), isolated from a smear-ripened cheese.</title>
        <authorList>
            <consortium name="US DOE Joint Genome Institute (JGI-PGF)"/>
            <person name="Walter F."/>
            <person name="Albersmeier A."/>
            <person name="Kalinowski J."/>
            <person name="Ruckert C."/>
        </authorList>
    </citation>
    <scope>NUCLEOTIDE SEQUENCE</scope>
    <source>
        <strain evidence="3">VKM Ac-2007</strain>
    </source>
</reference>
<dbReference type="Pfam" id="PF01814">
    <property type="entry name" value="Hemerythrin"/>
    <property type="match status" value="1"/>
</dbReference>
<comment type="caution">
    <text evidence="3">The sequence shown here is derived from an EMBL/GenBank/DDBJ whole genome shotgun (WGS) entry which is preliminary data.</text>
</comment>
<feature type="domain" description="Hemerythrin-like" evidence="2">
    <location>
        <begin position="29"/>
        <end position="159"/>
    </location>
</feature>
<dbReference type="PANTHER" id="PTHR38048">
    <property type="entry name" value="EXPRESSED PROTEIN"/>
    <property type="match status" value="1"/>
</dbReference>
<dbReference type="Gene3D" id="1.20.120.520">
    <property type="entry name" value="nmb1532 protein domain like"/>
    <property type="match status" value="1"/>
</dbReference>
<organism evidence="3 4">
    <name type="scientific">Streptosporangium carneum</name>
    <dbReference type="NCBI Taxonomy" id="47481"/>
    <lineage>
        <taxon>Bacteria</taxon>
        <taxon>Bacillati</taxon>
        <taxon>Actinomycetota</taxon>
        <taxon>Actinomycetes</taxon>
        <taxon>Streptosporangiales</taxon>
        <taxon>Streptosporangiaceae</taxon>
        <taxon>Streptosporangium</taxon>
    </lineage>
</organism>
<dbReference type="Proteomes" id="UP001143474">
    <property type="component" value="Unassembled WGS sequence"/>
</dbReference>
<feature type="compositionally biased region" description="Low complexity" evidence="1">
    <location>
        <begin position="9"/>
        <end position="20"/>
    </location>
</feature>
<accession>A0A9W6I4F5</accession>
<reference evidence="3" key="2">
    <citation type="submission" date="2023-01" db="EMBL/GenBank/DDBJ databases">
        <authorList>
            <person name="Sun Q."/>
            <person name="Evtushenko L."/>
        </authorList>
    </citation>
    <scope>NUCLEOTIDE SEQUENCE</scope>
    <source>
        <strain evidence="3">VKM Ac-2007</strain>
    </source>
</reference>
<sequence length="192" mass="21055">MGMEAPNHGTTMETPTEPGGRLAAFGNQLIEVHLWLREELARLREDVDAFLDGHDGRPRELRAHCLAFCSALTRHHTGEDAGAFPVLAERYPELRPVIEELVHDHQTVTGILRSLEDLLDGLEAGPGPAEARRVRAELDGLTALLESHFVYEEKKIVDALNALSTPTRDDSGADLPLPAWFESVVVGPDRAG</sequence>
<evidence type="ECO:0000313" key="3">
    <source>
        <dbReference type="EMBL" id="GLK11226.1"/>
    </source>
</evidence>
<name>A0A9W6I4F5_9ACTN</name>
<keyword evidence="4" id="KW-1185">Reference proteome</keyword>
<gene>
    <name evidence="3" type="ORF">GCM10017600_46320</name>
</gene>
<dbReference type="AlphaFoldDB" id="A0A9W6I4F5"/>
<protein>
    <recommendedName>
        <fullName evidence="2">Hemerythrin-like domain-containing protein</fullName>
    </recommendedName>
</protein>
<proteinExistence type="predicted"/>
<dbReference type="PANTHER" id="PTHR38048:SF2">
    <property type="entry name" value="HEMERYTHRIN-LIKE DOMAIN-CONTAINING PROTEIN"/>
    <property type="match status" value="1"/>
</dbReference>
<dbReference type="CDD" id="cd12108">
    <property type="entry name" value="Hr-like"/>
    <property type="match status" value="1"/>
</dbReference>
<dbReference type="InterPro" id="IPR012312">
    <property type="entry name" value="Hemerythrin-like"/>
</dbReference>
<evidence type="ECO:0000313" key="4">
    <source>
        <dbReference type="Proteomes" id="UP001143474"/>
    </source>
</evidence>
<feature type="region of interest" description="Disordered" evidence="1">
    <location>
        <begin position="1"/>
        <end position="21"/>
    </location>
</feature>